<reference evidence="1 2" key="1">
    <citation type="journal article" date="2024" name="G3 (Bethesda)">
        <title>Genome assembly of Hibiscus sabdariffa L. provides insights into metabolisms of medicinal natural products.</title>
        <authorList>
            <person name="Kim T."/>
        </authorList>
    </citation>
    <scope>NUCLEOTIDE SEQUENCE [LARGE SCALE GENOMIC DNA]</scope>
    <source>
        <strain evidence="1">TK-2024</strain>
        <tissue evidence="1">Old leaves</tissue>
    </source>
</reference>
<keyword evidence="2" id="KW-1185">Reference proteome</keyword>
<proteinExistence type="predicted"/>
<evidence type="ECO:0000313" key="1">
    <source>
        <dbReference type="EMBL" id="KAK8475751.1"/>
    </source>
</evidence>
<protein>
    <submittedName>
        <fullName evidence="1">Uncharacterized protein</fullName>
    </submittedName>
</protein>
<dbReference type="EMBL" id="JBBPBM010002654">
    <property type="protein sequence ID" value="KAK8475751.1"/>
    <property type="molecule type" value="Genomic_DNA"/>
</dbReference>
<evidence type="ECO:0000313" key="2">
    <source>
        <dbReference type="Proteomes" id="UP001472677"/>
    </source>
</evidence>
<organism evidence="1 2">
    <name type="scientific">Hibiscus sabdariffa</name>
    <name type="common">roselle</name>
    <dbReference type="NCBI Taxonomy" id="183260"/>
    <lineage>
        <taxon>Eukaryota</taxon>
        <taxon>Viridiplantae</taxon>
        <taxon>Streptophyta</taxon>
        <taxon>Embryophyta</taxon>
        <taxon>Tracheophyta</taxon>
        <taxon>Spermatophyta</taxon>
        <taxon>Magnoliopsida</taxon>
        <taxon>eudicotyledons</taxon>
        <taxon>Gunneridae</taxon>
        <taxon>Pentapetalae</taxon>
        <taxon>rosids</taxon>
        <taxon>malvids</taxon>
        <taxon>Malvales</taxon>
        <taxon>Malvaceae</taxon>
        <taxon>Malvoideae</taxon>
        <taxon>Hibiscus</taxon>
    </lineage>
</organism>
<feature type="non-terminal residue" evidence="1">
    <location>
        <position position="53"/>
    </location>
</feature>
<dbReference type="Proteomes" id="UP001472677">
    <property type="component" value="Unassembled WGS sequence"/>
</dbReference>
<name>A0ABR1Z7L2_9ROSI</name>
<gene>
    <name evidence="1" type="ORF">V6N12_074742</name>
</gene>
<sequence length="53" mass="5932">MDCNSILEPLVSLEEIAASQPSGGLLHFILLIEKVLTQVATLWVCLSEIWFFL</sequence>
<accession>A0ABR1Z7L2</accession>
<comment type="caution">
    <text evidence="1">The sequence shown here is derived from an EMBL/GenBank/DDBJ whole genome shotgun (WGS) entry which is preliminary data.</text>
</comment>